<protein>
    <submittedName>
        <fullName evidence="1">Uncharacterized protein</fullName>
    </submittedName>
</protein>
<comment type="caution">
    <text evidence="1">The sequence shown here is derived from an EMBL/GenBank/DDBJ whole genome shotgun (WGS) entry which is preliminary data.</text>
</comment>
<dbReference type="Proteomes" id="UP001190700">
    <property type="component" value="Unassembled WGS sequence"/>
</dbReference>
<proteinExistence type="predicted"/>
<accession>A0AAE0F847</accession>
<name>A0AAE0F847_9CHLO</name>
<reference evidence="1 2" key="1">
    <citation type="journal article" date="2015" name="Genome Biol. Evol.">
        <title>Comparative Genomics of a Bacterivorous Green Alga Reveals Evolutionary Causalities and Consequences of Phago-Mixotrophic Mode of Nutrition.</title>
        <authorList>
            <person name="Burns J.A."/>
            <person name="Paasch A."/>
            <person name="Narechania A."/>
            <person name="Kim E."/>
        </authorList>
    </citation>
    <scope>NUCLEOTIDE SEQUENCE [LARGE SCALE GENOMIC DNA]</scope>
    <source>
        <strain evidence="1 2">PLY_AMNH</strain>
    </source>
</reference>
<evidence type="ECO:0000313" key="1">
    <source>
        <dbReference type="EMBL" id="KAK3254804.1"/>
    </source>
</evidence>
<keyword evidence="2" id="KW-1185">Reference proteome</keyword>
<dbReference type="EMBL" id="LGRX02023178">
    <property type="protein sequence ID" value="KAK3254804.1"/>
    <property type="molecule type" value="Genomic_DNA"/>
</dbReference>
<sequence>MYAPLITLPCGWSGVAPGANEHVLRAGISPSTARATLSAAVRKCCSAKQPTGGGAAGKDGEEALILVARGINLGPPHLWGPEEIHTWVQRLEDKVGAASAGALPSAMGAAALHALRL</sequence>
<dbReference type="AlphaFoldDB" id="A0AAE0F847"/>
<evidence type="ECO:0000313" key="2">
    <source>
        <dbReference type="Proteomes" id="UP001190700"/>
    </source>
</evidence>
<organism evidence="1 2">
    <name type="scientific">Cymbomonas tetramitiformis</name>
    <dbReference type="NCBI Taxonomy" id="36881"/>
    <lineage>
        <taxon>Eukaryota</taxon>
        <taxon>Viridiplantae</taxon>
        <taxon>Chlorophyta</taxon>
        <taxon>Pyramimonadophyceae</taxon>
        <taxon>Pyramimonadales</taxon>
        <taxon>Pyramimonadaceae</taxon>
        <taxon>Cymbomonas</taxon>
    </lineage>
</organism>
<gene>
    <name evidence="1" type="ORF">CYMTET_35994</name>
</gene>